<feature type="non-terminal residue" evidence="4">
    <location>
        <position position="739"/>
    </location>
</feature>
<feature type="region of interest" description="Disordered" evidence="2">
    <location>
        <begin position="1"/>
        <end position="86"/>
    </location>
</feature>
<evidence type="ECO:0000256" key="1">
    <source>
        <dbReference type="ARBA" id="ARBA00022737"/>
    </source>
</evidence>
<dbReference type="OrthoDB" id="7464126at2759"/>
<dbReference type="InterPro" id="IPR027417">
    <property type="entry name" value="P-loop_NTPase"/>
</dbReference>
<reference evidence="4 5" key="1">
    <citation type="journal article" date="2018" name="Nat. Ecol. Evol.">
        <title>Pezizomycetes genomes reveal the molecular basis of ectomycorrhizal truffle lifestyle.</title>
        <authorList>
            <person name="Murat C."/>
            <person name="Payen T."/>
            <person name="Noel B."/>
            <person name="Kuo A."/>
            <person name="Morin E."/>
            <person name="Chen J."/>
            <person name="Kohler A."/>
            <person name="Krizsan K."/>
            <person name="Balestrini R."/>
            <person name="Da Silva C."/>
            <person name="Montanini B."/>
            <person name="Hainaut M."/>
            <person name="Levati E."/>
            <person name="Barry K.W."/>
            <person name="Belfiori B."/>
            <person name="Cichocki N."/>
            <person name="Clum A."/>
            <person name="Dockter R.B."/>
            <person name="Fauchery L."/>
            <person name="Guy J."/>
            <person name="Iotti M."/>
            <person name="Le Tacon F."/>
            <person name="Lindquist E.A."/>
            <person name="Lipzen A."/>
            <person name="Malagnac F."/>
            <person name="Mello A."/>
            <person name="Molinier V."/>
            <person name="Miyauchi S."/>
            <person name="Poulain J."/>
            <person name="Riccioni C."/>
            <person name="Rubini A."/>
            <person name="Sitrit Y."/>
            <person name="Splivallo R."/>
            <person name="Traeger S."/>
            <person name="Wang M."/>
            <person name="Zifcakova L."/>
            <person name="Wipf D."/>
            <person name="Zambonelli A."/>
            <person name="Paolocci F."/>
            <person name="Nowrousian M."/>
            <person name="Ottonello S."/>
            <person name="Baldrian P."/>
            <person name="Spatafora J.W."/>
            <person name="Henrissat B."/>
            <person name="Nagy L.G."/>
            <person name="Aury J.M."/>
            <person name="Wincker P."/>
            <person name="Grigoriev I.V."/>
            <person name="Bonfante P."/>
            <person name="Martin F.M."/>
        </authorList>
    </citation>
    <scope>NUCLEOTIDE SEQUENCE [LARGE SCALE GENOMIC DNA]</scope>
    <source>
        <strain evidence="4 5">ATCC MYA-4762</strain>
    </source>
</reference>
<dbReference type="Pfam" id="PF24883">
    <property type="entry name" value="NPHP3_N"/>
    <property type="match status" value="1"/>
</dbReference>
<dbReference type="STRING" id="1051890.A0A3N4LSU2"/>
<gene>
    <name evidence="4" type="ORF">L211DRAFT_782034</name>
</gene>
<proteinExistence type="predicted"/>
<keyword evidence="1" id="KW-0677">Repeat</keyword>
<protein>
    <recommendedName>
        <fullName evidence="3">Nephrocystin 3-like N-terminal domain-containing protein</fullName>
    </recommendedName>
</protein>
<keyword evidence="5" id="KW-1185">Reference proteome</keyword>
<dbReference type="PANTHER" id="PTHR10039:SF15">
    <property type="entry name" value="NACHT DOMAIN-CONTAINING PROTEIN"/>
    <property type="match status" value="1"/>
</dbReference>
<evidence type="ECO:0000313" key="4">
    <source>
        <dbReference type="EMBL" id="RPB25984.1"/>
    </source>
</evidence>
<dbReference type="EMBL" id="ML121536">
    <property type="protein sequence ID" value="RPB25984.1"/>
    <property type="molecule type" value="Genomic_DNA"/>
</dbReference>
<evidence type="ECO:0000256" key="2">
    <source>
        <dbReference type="SAM" id="MobiDB-lite"/>
    </source>
</evidence>
<name>A0A3N4LSU2_9PEZI</name>
<dbReference type="PANTHER" id="PTHR10039">
    <property type="entry name" value="AMELOGENIN"/>
    <property type="match status" value="1"/>
</dbReference>
<evidence type="ECO:0000313" key="5">
    <source>
        <dbReference type="Proteomes" id="UP000267821"/>
    </source>
</evidence>
<evidence type="ECO:0000259" key="3">
    <source>
        <dbReference type="Pfam" id="PF24883"/>
    </source>
</evidence>
<dbReference type="Proteomes" id="UP000267821">
    <property type="component" value="Unassembled WGS sequence"/>
</dbReference>
<organism evidence="4 5">
    <name type="scientific">Terfezia boudieri ATCC MYA-4762</name>
    <dbReference type="NCBI Taxonomy" id="1051890"/>
    <lineage>
        <taxon>Eukaryota</taxon>
        <taxon>Fungi</taxon>
        <taxon>Dikarya</taxon>
        <taxon>Ascomycota</taxon>
        <taxon>Pezizomycotina</taxon>
        <taxon>Pezizomycetes</taxon>
        <taxon>Pezizales</taxon>
        <taxon>Pezizaceae</taxon>
        <taxon>Terfezia</taxon>
    </lineage>
</organism>
<feature type="compositionally biased region" description="Polar residues" evidence="2">
    <location>
        <begin position="54"/>
        <end position="70"/>
    </location>
</feature>
<feature type="domain" description="Nephrocystin 3-like N-terminal" evidence="3">
    <location>
        <begin position="366"/>
        <end position="539"/>
    </location>
</feature>
<dbReference type="AlphaFoldDB" id="A0A3N4LSU2"/>
<accession>A0A3N4LSU2</accession>
<dbReference type="Gene3D" id="3.40.50.300">
    <property type="entry name" value="P-loop containing nucleotide triphosphate hydrolases"/>
    <property type="match status" value="1"/>
</dbReference>
<dbReference type="SUPFAM" id="SSF52540">
    <property type="entry name" value="P-loop containing nucleoside triphosphate hydrolases"/>
    <property type="match status" value="1"/>
</dbReference>
<dbReference type="InParanoid" id="A0A3N4LSU2"/>
<dbReference type="InterPro" id="IPR056884">
    <property type="entry name" value="NPHP3-like_N"/>
</dbReference>
<sequence>MRRYLGFVGTGGGGDSKKSSAQSNHPPRGRKRDKFLHFLIPDSQSPSPNPSSPTLQQAPSPNVSSWALQKSPSPNPSSSVSQLAATHALSTSRGNDLWTKAYHKLPDELKQHLGENKLGTADQLQILKEVLQTTIQAKEANMAKRLKLKWGDREIDVQESADRLVGWITKFKEVGDIAIQYDPVHAALPWAGVRFILLLFAGEQEKLAVAIVGMERVAVLICRCTIYEKLYLTHNVPKNAKEATENLHRGLLTLYTAILQTLCRLIRVFQGKLSDKLKTSESTLAEIGVIDGPESAVNSAVITIKLGELYKLRELLKDFMPRIDKNVDKIYKDIEENKRITILRWFSTIPYQSHHDLACDGRVEHTGTWLFKRKEFVGWEKSKTPAILWLHGIPGAGKTKLVSATIEYLNDIPQIDKVAFFYCKRDEADRRDRVKILLSLIKQLACPRTGIAVGGQTCIFTEAMEAYNKEQQDPSSRTQLSFDASLNLLGRLVELFLCPVVVLDALDECSEETRGYVLQGLLTVIRKAKCPFKVFIASRHNLDIENQLQGLPHVCIEARDNAEDIENYVRQQLIVRVKDKKLLQGNVSQELSKCIEEVILRDANGMFLWVDWQLRDLCKLMRESDIRTRLGKLPKGLMGVYDEIMNSIKSQPDCNFSLATHALMWMLVSKRPLMPTELVAAAELNPSRCIPIQYFLAPSQEPTLAVELLIHSCKGLLLLDTQLNVVRFSHLSVQEYLET</sequence>